<evidence type="ECO:0008006" key="4">
    <source>
        <dbReference type="Google" id="ProtNLM"/>
    </source>
</evidence>
<dbReference type="KEGG" id="plut:EI981_17240"/>
<feature type="chain" id="PRO_5039071406" description="DUF4358 domain-containing protein" evidence="1">
    <location>
        <begin position="24"/>
        <end position="171"/>
    </location>
</feature>
<dbReference type="PROSITE" id="PS51257">
    <property type="entry name" value="PROKAR_LIPOPROTEIN"/>
    <property type="match status" value="1"/>
</dbReference>
<dbReference type="OrthoDB" id="2654046at2"/>
<protein>
    <recommendedName>
        <fullName evidence="4">DUF4358 domain-containing protein</fullName>
    </recommendedName>
</protein>
<dbReference type="EMBL" id="CP034346">
    <property type="protein sequence ID" value="AZS16005.1"/>
    <property type="molecule type" value="Genomic_DNA"/>
</dbReference>
<reference evidence="3" key="1">
    <citation type="submission" date="2018-12" db="EMBL/GenBank/DDBJ databases">
        <title>Complete genome sequence of Paenibacillus sp. MBLB1234.</title>
        <authorList>
            <person name="Nam Y.-D."/>
            <person name="Kang J."/>
            <person name="Chung W.-H."/>
            <person name="Park Y.S."/>
        </authorList>
    </citation>
    <scope>NUCLEOTIDE SEQUENCE [LARGE SCALE GENOMIC DNA]</scope>
    <source>
        <strain evidence="3">MBLB1234</strain>
    </source>
</reference>
<dbReference type="Proteomes" id="UP000270678">
    <property type="component" value="Chromosome"/>
</dbReference>
<keyword evidence="3" id="KW-1185">Reference proteome</keyword>
<dbReference type="AlphaFoldDB" id="A0A3Q9I9J4"/>
<proteinExistence type="predicted"/>
<evidence type="ECO:0000313" key="3">
    <source>
        <dbReference type="Proteomes" id="UP000270678"/>
    </source>
</evidence>
<keyword evidence="1" id="KW-0732">Signal</keyword>
<dbReference type="RefSeq" id="WP_127000204.1">
    <property type="nucleotide sequence ID" value="NZ_CP034346.1"/>
</dbReference>
<evidence type="ECO:0000313" key="2">
    <source>
        <dbReference type="EMBL" id="AZS16005.1"/>
    </source>
</evidence>
<name>A0A3Q9I9J4_9BACL</name>
<feature type="signal peptide" evidence="1">
    <location>
        <begin position="1"/>
        <end position="23"/>
    </location>
</feature>
<gene>
    <name evidence="2" type="ORF">EI981_17240</name>
</gene>
<organism evidence="2 3">
    <name type="scientific">Paenibacillus lutimineralis</name>
    <dbReference type="NCBI Taxonomy" id="2707005"/>
    <lineage>
        <taxon>Bacteria</taxon>
        <taxon>Bacillati</taxon>
        <taxon>Bacillota</taxon>
        <taxon>Bacilli</taxon>
        <taxon>Bacillales</taxon>
        <taxon>Paenibacillaceae</taxon>
        <taxon>Paenibacillus</taxon>
    </lineage>
</organism>
<evidence type="ECO:0000256" key="1">
    <source>
        <dbReference type="SAM" id="SignalP"/>
    </source>
</evidence>
<sequence>MRCLAWGLNALLAVLLLSGCGSGSQQIVKQELDRLNMKSYQEGNDRQLVSGTTLNSSLLKSLQAECANRGIRLTHETYAEALNGGISYNYYINGDARHFLIFNVYPSEQDRISEISEIYGAGTAKDEAYVIKTKGKVALIYASSGQKKSEYSAELKNVFQQVLQQINEDSL</sequence>
<accession>A0A3Q9I9J4</accession>